<gene>
    <name evidence="1" type="ORF">CEXT_309451</name>
</gene>
<evidence type="ECO:0000313" key="1">
    <source>
        <dbReference type="EMBL" id="GIY20432.1"/>
    </source>
</evidence>
<proteinExistence type="predicted"/>
<accession>A0AAV4RIW9</accession>
<protein>
    <submittedName>
        <fullName evidence="1">Uncharacterized protein</fullName>
    </submittedName>
</protein>
<dbReference type="Proteomes" id="UP001054945">
    <property type="component" value="Unassembled WGS sequence"/>
</dbReference>
<comment type="caution">
    <text evidence="1">The sequence shown here is derived from an EMBL/GenBank/DDBJ whole genome shotgun (WGS) entry which is preliminary data.</text>
</comment>
<name>A0AAV4RIW9_CAEEX</name>
<keyword evidence="2" id="KW-1185">Reference proteome</keyword>
<sequence>MGHRFPFKIQQGFSKLVYPFGPGCISPFLNTSVLSPSQPPNTSLVPVSSNHHPTLSSIVLYENVGTGALEFFYFFNLDDPLSQFTRGLVVRRREGGLAYRLQEVTSAGTWPISNS</sequence>
<dbReference type="AlphaFoldDB" id="A0AAV4RIW9"/>
<organism evidence="1 2">
    <name type="scientific">Caerostris extrusa</name>
    <name type="common">Bark spider</name>
    <name type="synonym">Caerostris bankana</name>
    <dbReference type="NCBI Taxonomy" id="172846"/>
    <lineage>
        <taxon>Eukaryota</taxon>
        <taxon>Metazoa</taxon>
        <taxon>Ecdysozoa</taxon>
        <taxon>Arthropoda</taxon>
        <taxon>Chelicerata</taxon>
        <taxon>Arachnida</taxon>
        <taxon>Araneae</taxon>
        <taxon>Araneomorphae</taxon>
        <taxon>Entelegynae</taxon>
        <taxon>Araneoidea</taxon>
        <taxon>Araneidae</taxon>
        <taxon>Caerostris</taxon>
    </lineage>
</organism>
<evidence type="ECO:0000313" key="2">
    <source>
        <dbReference type="Proteomes" id="UP001054945"/>
    </source>
</evidence>
<dbReference type="EMBL" id="BPLR01007883">
    <property type="protein sequence ID" value="GIY20432.1"/>
    <property type="molecule type" value="Genomic_DNA"/>
</dbReference>
<reference evidence="1 2" key="1">
    <citation type="submission" date="2021-06" db="EMBL/GenBank/DDBJ databases">
        <title>Caerostris extrusa draft genome.</title>
        <authorList>
            <person name="Kono N."/>
            <person name="Arakawa K."/>
        </authorList>
    </citation>
    <scope>NUCLEOTIDE SEQUENCE [LARGE SCALE GENOMIC DNA]</scope>
</reference>